<dbReference type="CDD" id="cd00598">
    <property type="entry name" value="GH18_chitinase-like"/>
    <property type="match status" value="1"/>
</dbReference>
<dbReference type="InterPro" id="IPR050314">
    <property type="entry name" value="Glycosyl_Hydrlase_18"/>
</dbReference>
<dbReference type="SMART" id="SM00270">
    <property type="entry name" value="ChtBD1"/>
    <property type="match status" value="1"/>
</dbReference>
<keyword evidence="2 3" id="KW-0147">Chitin-binding</keyword>
<proteinExistence type="predicted"/>
<dbReference type="InterPro" id="IPR036861">
    <property type="entry name" value="Endochitinase-like_sf"/>
</dbReference>
<dbReference type="EMBL" id="CP042194">
    <property type="protein sequence ID" value="QDS73846.1"/>
    <property type="molecule type" value="Genomic_DNA"/>
</dbReference>
<dbReference type="Pfam" id="PF00704">
    <property type="entry name" value="Glyco_hydro_18"/>
    <property type="match status" value="1"/>
</dbReference>
<organism evidence="6 7">
    <name type="scientific">Venturia effusa</name>
    <dbReference type="NCBI Taxonomy" id="50376"/>
    <lineage>
        <taxon>Eukaryota</taxon>
        <taxon>Fungi</taxon>
        <taxon>Dikarya</taxon>
        <taxon>Ascomycota</taxon>
        <taxon>Pezizomycotina</taxon>
        <taxon>Dothideomycetes</taxon>
        <taxon>Pleosporomycetidae</taxon>
        <taxon>Venturiales</taxon>
        <taxon>Venturiaceae</taxon>
        <taxon>Venturia</taxon>
    </lineage>
</organism>
<name>A0A517LE38_9PEZI</name>
<gene>
    <name evidence="6" type="ORF">FKW77_006620</name>
</gene>
<evidence type="ECO:0000259" key="4">
    <source>
        <dbReference type="PROSITE" id="PS50941"/>
    </source>
</evidence>
<feature type="domain" description="Chitin-binding type-1" evidence="4">
    <location>
        <begin position="312"/>
        <end position="358"/>
    </location>
</feature>
<evidence type="ECO:0000256" key="2">
    <source>
        <dbReference type="ARBA" id="ARBA00022669"/>
    </source>
</evidence>
<dbReference type="Proteomes" id="UP000316270">
    <property type="component" value="Chromosome 10"/>
</dbReference>
<dbReference type="GO" id="GO:0008061">
    <property type="term" value="F:chitin binding"/>
    <property type="evidence" value="ECO:0007669"/>
    <property type="project" value="UniProtKB-UniRule"/>
</dbReference>
<dbReference type="InterPro" id="IPR017853">
    <property type="entry name" value="GH"/>
</dbReference>
<keyword evidence="3" id="KW-1015">Disulfide bond</keyword>
<evidence type="ECO:0000259" key="5">
    <source>
        <dbReference type="PROSITE" id="PS51910"/>
    </source>
</evidence>
<feature type="disulfide bond" evidence="3">
    <location>
        <begin position="331"/>
        <end position="345"/>
    </location>
</feature>
<evidence type="ECO:0000256" key="3">
    <source>
        <dbReference type="PROSITE-ProRule" id="PRU00261"/>
    </source>
</evidence>
<dbReference type="AlphaFoldDB" id="A0A517LE38"/>
<dbReference type="GO" id="GO:0006032">
    <property type="term" value="P:chitin catabolic process"/>
    <property type="evidence" value="ECO:0007669"/>
    <property type="project" value="TreeGrafter"/>
</dbReference>
<reference evidence="6 7" key="1">
    <citation type="submission" date="2019-07" db="EMBL/GenBank/DDBJ databases">
        <title>Finished genome of Venturia effusa.</title>
        <authorList>
            <person name="Young C.A."/>
            <person name="Cox M.P."/>
            <person name="Ganley A.R.D."/>
            <person name="David W.J."/>
        </authorList>
    </citation>
    <scope>NUCLEOTIDE SEQUENCE [LARGE SCALE GENOMIC DNA]</scope>
    <source>
        <strain evidence="7">albino</strain>
    </source>
</reference>
<evidence type="ECO:0000313" key="6">
    <source>
        <dbReference type="EMBL" id="QDS73846.1"/>
    </source>
</evidence>
<dbReference type="STRING" id="50376.A0A517LE38"/>
<dbReference type="GO" id="GO:0005576">
    <property type="term" value="C:extracellular region"/>
    <property type="evidence" value="ECO:0007669"/>
    <property type="project" value="TreeGrafter"/>
</dbReference>
<keyword evidence="7" id="KW-1185">Reference proteome</keyword>
<feature type="disulfide bond" evidence="3">
    <location>
        <begin position="326"/>
        <end position="338"/>
    </location>
</feature>
<dbReference type="PROSITE" id="PS00026">
    <property type="entry name" value="CHIT_BIND_I_1"/>
    <property type="match status" value="1"/>
</dbReference>
<dbReference type="CDD" id="cd00035">
    <property type="entry name" value="ChtBD1"/>
    <property type="match status" value="1"/>
</dbReference>
<dbReference type="GO" id="GO:0008843">
    <property type="term" value="F:endochitinase activity"/>
    <property type="evidence" value="ECO:0007669"/>
    <property type="project" value="UniProtKB-EC"/>
</dbReference>
<dbReference type="Pfam" id="PF00187">
    <property type="entry name" value="Chitin_bind_1"/>
    <property type="match status" value="1"/>
</dbReference>
<dbReference type="InterPro" id="IPR011583">
    <property type="entry name" value="Chitinase_II/V-like_cat"/>
</dbReference>
<dbReference type="EC" id="3.2.1.14" evidence="1"/>
<dbReference type="Gene3D" id="3.30.60.10">
    <property type="entry name" value="Endochitinase-like"/>
    <property type="match status" value="1"/>
</dbReference>
<dbReference type="FunFam" id="3.20.20.80:FF:000159">
    <property type="entry name" value="Class V chitinase, putative"/>
    <property type="match status" value="1"/>
</dbReference>
<dbReference type="GO" id="GO:0005975">
    <property type="term" value="P:carbohydrate metabolic process"/>
    <property type="evidence" value="ECO:0007669"/>
    <property type="project" value="InterPro"/>
</dbReference>
<dbReference type="InterPro" id="IPR001002">
    <property type="entry name" value="Chitin-bd_1"/>
</dbReference>
<dbReference type="SUPFAM" id="SSF57016">
    <property type="entry name" value="Plant lectins/antimicrobial peptides"/>
    <property type="match status" value="1"/>
</dbReference>
<evidence type="ECO:0000256" key="1">
    <source>
        <dbReference type="ARBA" id="ARBA00012729"/>
    </source>
</evidence>
<dbReference type="SUPFAM" id="SSF51445">
    <property type="entry name" value="(Trans)glycosidases"/>
    <property type="match status" value="1"/>
</dbReference>
<dbReference type="PANTHER" id="PTHR11177:SF337">
    <property type="entry name" value="CHITINASE"/>
    <property type="match status" value="1"/>
</dbReference>
<dbReference type="PROSITE" id="PS51910">
    <property type="entry name" value="GH18_2"/>
    <property type="match status" value="1"/>
</dbReference>
<comment type="caution">
    <text evidence="3">Lacks conserved residue(s) required for the propagation of feature annotation.</text>
</comment>
<dbReference type="PROSITE" id="PS50941">
    <property type="entry name" value="CHIT_BIND_I_2"/>
    <property type="match status" value="1"/>
</dbReference>
<dbReference type="OrthoDB" id="73875at2759"/>
<accession>A0A517LE38</accession>
<protein>
    <recommendedName>
        <fullName evidence="1">chitinase</fullName>
        <ecNumber evidence="1">3.2.1.14</ecNumber>
    </recommendedName>
</protein>
<dbReference type="Gene3D" id="3.20.20.80">
    <property type="entry name" value="Glycosidases"/>
    <property type="match status" value="1"/>
</dbReference>
<feature type="domain" description="GH18" evidence="5">
    <location>
        <begin position="23"/>
        <end position="443"/>
    </location>
</feature>
<dbReference type="InterPro" id="IPR001223">
    <property type="entry name" value="Glyco_hydro18_cat"/>
</dbReference>
<dbReference type="InterPro" id="IPR018371">
    <property type="entry name" value="Chitin-binding_1_CS"/>
</dbReference>
<dbReference type="PANTHER" id="PTHR11177">
    <property type="entry name" value="CHITINASE"/>
    <property type="match status" value="1"/>
</dbReference>
<dbReference type="SMART" id="SM00636">
    <property type="entry name" value="Glyco_18"/>
    <property type="match status" value="1"/>
</dbReference>
<sequence>MAAGLAAAANSCNKRDDSATGQGRNVIYYDQYHTNLTSFTPELAEGITHVVLAFIPSTNFTVANTSAFTPFESVTKARTRFANSTKVLIAIGGWGDTAGFGIGAATNESRALFAKNVKKMLVETGADGVDIDWEYPGGNGADYKKNPNSNKTSEITTYPLLLSEIRAAIGSSYLLTAAVPGLARDMIAYTASTGPSIFKSLDFVNLMSYDLMNRRDTVMKHHSDIAGSLEAVNLYTSIGLDPAKINLGIAFYAKWFAADANSTCSATSPLGCKTAVLEDPVTGDDTGISGAVTFEASNYLIVDESKLANSTDGSCGANVGPFGTRCIPGNCCSQYGFCGTSSTYCSLSCQAPYGECSGSTYGESFLKAMAPNASTTDTKLGGEYYYDAEGKIFWTWDTAALIARKFEEIVKAKGLGGVMAWSLAEDAYDWSRLKAMNAGVKKYF</sequence>
<evidence type="ECO:0000313" key="7">
    <source>
        <dbReference type="Proteomes" id="UP000316270"/>
    </source>
</evidence>